<reference evidence="3" key="2">
    <citation type="submission" date="2012-01" db="EMBL/GenBank/DDBJ databases">
        <title>Noncontiguous Finished sequence of chromosome of Saccharomonospora glauca K62.</title>
        <authorList>
            <consortium name="US DOE Joint Genome Institute"/>
            <person name="Lucas S."/>
            <person name="Han J."/>
            <person name="Lapidus A."/>
            <person name="Cheng J.-F."/>
            <person name="Goodwin L."/>
            <person name="Pitluck S."/>
            <person name="Peters L."/>
            <person name="Mikhailova N."/>
            <person name="Held B."/>
            <person name="Detter J.C."/>
            <person name="Han C."/>
            <person name="Tapia R."/>
            <person name="Land M."/>
            <person name="Hauser L."/>
            <person name="Kyrpides N."/>
            <person name="Ivanova N."/>
            <person name="Pagani I."/>
            <person name="Brambilla E.-M."/>
            <person name="Klenk H.-P."/>
            <person name="Woyke T."/>
        </authorList>
    </citation>
    <scope>NUCLEOTIDE SEQUENCE [LARGE SCALE GENOMIC DNA]</scope>
    <source>
        <strain evidence="3">K62</strain>
    </source>
</reference>
<gene>
    <name evidence="2" type="ORF">SacglDRAFT_03452</name>
</gene>
<dbReference type="HOGENOM" id="CLU_088491_0_0_11"/>
<evidence type="ECO:0000256" key="1">
    <source>
        <dbReference type="SAM" id="MobiDB-lite"/>
    </source>
</evidence>
<evidence type="ECO:0000313" key="3">
    <source>
        <dbReference type="Proteomes" id="UP000005087"/>
    </source>
</evidence>
<accession>I1D5T8</accession>
<evidence type="ECO:0000313" key="2">
    <source>
        <dbReference type="EMBL" id="EIF00313.1"/>
    </source>
</evidence>
<evidence type="ECO:0008006" key="4">
    <source>
        <dbReference type="Google" id="ProtNLM"/>
    </source>
</evidence>
<dbReference type="SUPFAM" id="SSF89392">
    <property type="entry name" value="Prokaryotic lipoproteins and lipoprotein localization factors"/>
    <property type="match status" value="1"/>
</dbReference>
<name>I1D5T8_9PSEU</name>
<dbReference type="Proteomes" id="UP000005087">
    <property type="component" value="Chromosome"/>
</dbReference>
<protein>
    <recommendedName>
        <fullName evidence="4">Lipoprotein</fullName>
    </recommendedName>
</protein>
<reference evidence="2 3" key="1">
    <citation type="submission" date="2011-09" db="EMBL/GenBank/DDBJ databases">
        <authorList>
            <consortium name="US DOE Joint Genome Institute (JGI-PGF)"/>
            <person name="Lucas S."/>
            <person name="Han J."/>
            <person name="Lapidus A."/>
            <person name="Cheng J.-F."/>
            <person name="Goodwin L."/>
            <person name="Pitluck S."/>
            <person name="Peters L."/>
            <person name="Land M.L."/>
            <person name="Hauser L."/>
            <person name="Brambilla E."/>
            <person name="Klenk H.-P."/>
            <person name="Woyke T.J."/>
        </authorList>
    </citation>
    <scope>NUCLEOTIDE SEQUENCE [LARGE SCALE GENOMIC DNA]</scope>
    <source>
        <strain evidence="2 3">K62</strain>
    </source>
</reference>
<feature type="region of interest" description="Disordered" evidence="1">
    <location>
        <begin position="13"/>
        <end position="33"/>
    </location>
</feature>
<dbReference type="InterPro" id="IPR029046">
    <property type="entry name" value="LolA/LolB/LppX"/>
</dbReference>
<sequence length="280" mass="29615">MALVLALTACGSDSNDGDTGGQTNGFPVAGEQNSGSFGNLQQLVAATGDKVESIQSVKTHAETTILGMTTTSDGQLKFDGEQTAMSMVMQVGGQQLEMRLVDGVMYVKNPMTGEPGKPWQKRDVSDQLAEVGQAGNMAEQSDPRKALERLQEMGGTITSQEQTTVDGQNVTRYTVEIDAAAMMNSMGAEEGVTPEAMASAEALGTIPATLDLNADGLPVRIEMTMDMSKAFEEEIGEMPPGFDKSMLVFSVVQTFSDWGAPVDVQAPPADQVSSQPLSDF</sequence>
<dbReference type="RefSeq" id="WP_005466065.1">
    <property type="nucleotide sequence ID" value="NZ_CM001484.1"/>
</dbReference>
<dbReference type="Gene3D" id="2.50.20.20">
    <property type="match status" value="1"/>
</dbReference>
<dbReference type="STRING" id="928724.SacglDRAFT_03452"/>
<dbReference type="AlphaFoldDB" id="I1D5T8"/>
<dbReference type="EMBL" id="CM001484">
    <property type="protein sequence ID" value="EIF00313.1"/>
    <property type="molecule type" value="Genomic_DNA"/>
</dbReference>
<organism evidence="2 3">
    <name type="scientific">Saccharomonospora glauca K62</name>
    <dbReference type="NCBI Taxonomy" id="928724"/>
    <lineage>
        <taxon>Bacteria</taxon>
        <taxon>Bacillati</taxon>
        <taxon>Actinomycetota</taxon>
        <taxon>Actinomycetes</taxon>
        <taxon>Pseudonocardiales</taxon>
        <taxon>Pseudonocardiaceae</taxon>
        <taxon>Saccharomonospora</taxon>
    </lineage>
</organism>
<keyword evidence="3" id="KW-1185">Reference proteome</keyword>
<proteinExistence type="predicted"/>